<dbReference type="SMART" id="SM00100">
    <property type="entry name" value="cNMP"/>
    <property type="match status" value="1"/>
</dbReference>
<keyword evidence="1" id="KW-0805">Transcription regulation</keyword>
<dbReference type="CDD" id="cd00038">
    <property type="entry name" value="CAP_ED"/>
    <property type="match status" value="1"/>
</dbReference>
<proteinExistence type="predicted"/>
<evidence type="ECO:0000256" key="3">
    <source>
        <dbReference type="ARBA" id="ARBA00023163"/>
    </source>
</evidence>
<evidence type="ECO:0000256" key="2">
    <source>
        <dbReference type="ARBA" id="ARBA00023125"/>
    </source>
</evidence>
<evidence type="ECO:0000313" key="5">
    <source>
        <dbReference type="EMBL" id="VTZ48900.1"/>
    </source>
</evidence>
<protein>
    <submittedName>
        <fullName evidence="5">Crp/Fnr family transcriptional regulator</fullName>
    </submittedName>
</protein>
<reference evidence="5 6" key="1">
    <citation type="submission" date="2019-05" db="EMBL/GenBank/DDBJ databases">
        <authorList>
            <person name="Farhan Ul Haque M."/>
        </authorList>
    </citation>
    <scope>NUCLEOTIDE SEQUENCE [LARGE SCALE GENOMIC DNA]</scope>
    <source>
        <strain evidence="5">2</strain>
    </source>
</reference>
<dbReference type="PROSITE" id="PS51063">
    <property type="entry name" value="HTH_CRP_2"/>
    <property type="match status" value="1"/>
</dbReference>
<accession>A0A8B6M3P4</accession>
<dbReference type="SUPFAM" id="SSF46785">
    <property type="entry name" value="Winged helix' DNA-binding domain"/>
    <property type="match status" value="1"/>
</dbReference>
<keyword evidence="6" id="KW-1185">Reference proteome</keyword>
<dbReference type="InterPro" id="IPR050397">
    <property type="entry name" value="Env_Response_Regulators"/>
</dbReference>
<name>A0A8B6M3P4_METTU</name>
<dbReference type="GO" id="GO:0003700">
    <property type="term" value="F:DNA-binding transcription factor activity"/>
    <property type="evidence" value="ECO:0007669"/>
    <property type="project" value="TreeGrafter"/>
</dbReference>
<organism evidence="5 6">
    <name type="scientific">Methylocella tundrae</name>
    <dbReference type="NCBI Taxonomy" id="227605"/>
    <lineage>
        <taxon>Bacteria</taxon>
        <taxon>Pseudomonadati</taxon>
        <taxon>Pseudomonadota</taxon>
        <taxon>Alphaproteobacteria</taxon>
        <taxon>Hyphomicrobiales</taxon>
        <taxon>Beijerinckiaceae</taxon>
        <taxon>Methylocella</taxon>
    </lineage>
</organism>
<dbReference type="Gene3D" id="2.60.120.10">
    <property type="entry name" value="Jelly Rolls"/>
    <property type="match status" value="1"/>
</dbReference>
<dbReference type="InterPro" id="IPR014710">
    <property type="entry name" value="RmlC-like_jellyroll"/>
</dbReference>
<dbReference type="Pfam" id="PF13545">
    <property type="entry name" value="HTH_Crp_2"/>
    <property type="match status" value="1"/>
</dbReference>
<sequence>MFAATCASLRFGISKQYWAVRLAKIVECQMKNHHLRRISGNEGTFEENNSLLARLSVIDLELMAPHLQKISLLKGQVLFEPGEDVEHCYFPAKGCMLSLVIHPPEGKSIEVANIGFEGALGGIVSAGYKPAFTRAVVQIAGDGRRISLDRLDALKGRSPAIRDLFTRYADALLAQVLQSVACNALHSLEERCCRWLLMARESMGASDVAVTHELLAEMLGVQRTYVTAIVRGLQSRGIIKLQRGLIRIEEPAGLRGLACGCYDDVQRHFSCVLPPIGDLRGGLSP</sequence>
<dbReference type="Gene3D" id="1.10.10.10">
    <property type="entry name" value="Winged helix-like DNA-binding domain superfamily/Winged helix DNA-binding domain"/>
    <property type="match status" value="1"/>
</dbReference>
<dbReference type="InterPro" id="IPR018490">
    <property type="entry name" value="cNMP-bd_dom_sf"/>
</dbReference>
<evidence type="ECO:0000259" key="4">
    <source>
        <dbReference type="PROSITE" id="PS51063"/>
    </source>
</evidence>
<dbReference type="GO" id="GO:0003677">
    <property type="term" value="F:DNA binding"/>
    <property type="evidence" value="ECO:0007669"/>
    <property type="project" value="UniProtKB-KW"/>
</dbReference>
<dbReference type="EMBL" id="CABFMQ020000024">
    <property type="protein sequence ID" value="VTZ48900.1"/>
    <property type="molecule type" value="Genomic_DNA"/>
</dbReference>
<dbReference type="InterPro" id="IPR012318">
    <property type="entry name" value="HTH_CRP"/>
</dbReference>
<dbReference type="InterPro" id="IPR036390">
    <property type="entry name" value="WH_DNA-bd_sf"/>
</dbReference>
<dbReference type="AlphaFoldDB" id="A0A8B6M3P4"/>
<evidence type="ECO:0000313" key="6">
    <source>
        <dbReference type="Proteomes" id="UP000485880"/>
    </source>
</evidence>
<keyword evidence="2" id="KW-0238">DNA-binding</keyword>
<dbReference type="InterPro" id="IPR036388">
    <property type="entry name" value="WH-like_DNA-bd_sf"/>
</dbReference>
<dbReference type="PANTHER" id="PTHR24567:SF74">
    <property type="entry name" value="HTH-TYPE TRANSCRIPTIONAL REGULATOR ARCR"/>
    <property type="match status" value="1"/>
</dbReference>
<dbReference type="GO" id="GO:0005829">
    <property type="term" value="C:cytosol"/>
    <property type="evidence" value="ECO:0007669"/>
    <property type="project" value="TreeGrafter"/>
</dbReference>
<dbReference type="SUPFAM" id="SSF51206">
    <property type="entry name" value="cAMP-binding domain-like"/>
    <property type="match status" value="1"/>
</dbReference>
<keyword evidence="3" id="KW-0804">Transcription</keyword>
<dbReference type="Proteomes" id="UP000485880">
    <property type="component" value="Unassembled WGS sequence"/>
</dbReference>
<evidence type="ECO:0000256" key="1">
    <source>
        <dbReference type="ARBA" id="ARBA00023015"/>
    </source>
</evidence>
<comment type="caution">
    <text evidence="5">The sequence shown here is derived from an EMBL/GenBank/DDBJ whole genome shotgun (WGS) entry which is preliminary data.</text>
</comment>
<dbReference type="PANTHER" id="PTHR24567">
    <property type="entry name" value="CRP FAMILY TRANSCRIPTIONAL REGULATORY PROTEIN"/>
    <property type="match status" value="1"/>
</dbReference>
<gene>
    <name evidence="5" type="ORF">MPC4_120025</name>
</gene>
<feature type="domain" description="HTH crp-type" evidence="4">
    <location>
        <begin position="186"/>
        <end position="252"/>
    </location>
</feature>
<dbReference type="InterPro" id="IPR000595">
    <property type="entry name" value="cNMP-bd_dom"/>
</dbReference>